<dbReference type="EMBL" id="CAJNOK010028314">
    <property type="protein sequence ID" value="CAF1432792.1"/>
    <property type="molecule type" value="Genomic_DNA"/>
</dbReference>
<organism evidence="1 3">
    <name type="scientific">Didymodactylos carnosus</name>
    <dbReference type="NCBI Taxonomy" id="1234261"/>
    <lineage>
        <taxon>Eukaryota</taxon>
        <taxon>Metazoa</taxon>
        <taxon>Spiralia</taxon>
        <taxon>Gnathifera</taxon>
        <taxon>Rotifera</taxon>
        <taxon>Eurotatoria</taxon>
        <taxon>Bdelloidea</taxon>
        <taxon>Philodinida</taxon>
        <taxon>Philodinidae</taxon>
        <taxon>Didymodactylos</taxon>
    </lineage>
</organism>
<evidence type="ECO:0000313" key="2">
    <source>
        <dbReference type="EMBL" id="CAF4230667.1"/>
    </source>
</evidence>
<evidence type="ECO:0000313" key="3">
    <source>
        <dbReference type="Proteomes" id="UP000677228"/>
    </source>
</evidence>
<dbReference type="AlphaFoldDB" id="A0A8S2FEM7"/>
<comment type="caution">
    <text evidence="1">The sequence shown here is derived from an EMBL/GenBank/DDBJ whole genome shotgun (WGS) entry which is preliminary data.</text>
</comment>
<gene>
    <name evidence="1" type="ORF">OVA965_LOCUS34113</name>
    <name evidence="2" type="ORF">TMI583_LOCUS35026</name>
</gene>
<name>A0A8S2FEM7_9BILA</name>
<dbReference type="Proteomes" id="UP000682733">
    <property type="component" value="Unassembled WGS sequence"/>
</dbReference>
<protein>
    <submittedName>
        <fullName evidence="1">Uncharacterized protein</fullName>
    </submittedName>
</protein>
<accession>A0A8S2FEM7</accession>
<sequence length="147" mass="17234">MLYETLKGSLHETLKRCCHNTYILDKRRPRKKISDNIEGIVMYLLTEKYSYSLIQQELSEMNLNVSKRIISRIANKVGKQRQLYLLNNQKPTFYHRHHRSIAAIVTSHYADRLFSIIGGHKGCTGIFLRHFAYITSRITRKVVPTLI</sequence>
<reference evidence="1" key="1">
    <citation type="submission" date="2021-02" db="EMBL/GenBank/DDBJ databases">
        <authorList>
            <person name="Nowell W R."/>
        </authorList>
    </citation>
    <scope>NUCLEOTIDE SEQUENCE</scope>
</reference>
<dbReference type="EMBL" id="CAJOBA010050110">
    <property type="protein sequence ID" value="CAF4230667.1"/>
    <property type="molecule type" value="Genomic_DNA"/>
</dbReference>
<proteinExistence type="predicted"/>
<evidence type="ECO:0000313" key="1">
    <source>
        <dbReference type="EMBL" id="CAF1432792.1"/>
    </source>
</evidence>
<dbReference type="Proteomes" id="UP000677228">
    <property type="component" value="Unassembled WGS sequence"/>
</dbReference>